<dbReference type="PANTHER" id="PTHR14027:SF2">
    <property type="entry name" value="RNA POLYMERASE-ASSOCIATED PROTEIN CTR9 HOMOLOG"/>
    <property type="match status" value="1"/>
</dbReference>
<dbReference type="GO" id="GO:0006368">
    <property type="term" value="P:transcription elongation by RNA polymerase II"/>
    <property type="evidence" value="ECO:0007669"/>
    <property type="project" value="TreeGrafter"/>
</dbReference>
<protein>
    <submittedName>
        <fullName evidence="6">Uncharacterized protein</fullName>
    </submittedName>
</protein>
<accession>A0A642UUA6</accession>
<dbReference type="Pfam" id="PF13181">
    <property type="entry name" value="TPR_8"/>
    <property type="match status" value="1"/>
</dbReference>
<dbReference type="OMA" id="EHWLTIA"/>
<dbReference type="AlphaFoldDB" id="A0A642UUA6"/>
<organism evidence="6 7">
    <name type="scientific">Diutina rugosa</name>
    <name type="common">Yeast</name>
    <name type="synonym">Candida rugosa</name>
    <dbReference type="NCBI Taxonomy" id="5481"/>
    <lineage>
        <taxon>Eukaryota</taxon>
        <taxon>Fungi</taxon>
        <taxon>Dikarya</taxon>
        <taxon>Ascomycota</taxon>
        <taxon>Saccharomycotina</taxon>
        <taxon>Pichiomycetes</taxon>
        <taxon>Debaryomycetaceae</taxon>
        <taxon>Diutina</taxon>
    </lineage>
</organism>
<feature type="compositionally biased region" description="Basic and acidic residues" evidence="5">
    <location>
        <begin position="933"/>
        <end position="948"/>
    </location>
</feature>
<dbReference type="GO" id="GO:0006355">
    <property type="term" value="P:regulation of DNA-templated transcription"/>
    <property type="evidence" value="ECO:0007669"/>
    <property type="project" value="InterPro"/>
</dbReference>
<name>A0A642UUA6_DIURU</name>
<evidence type="ECO:0000256" key="4">
    <source>
        <dbReference type="SAM" id="Coils"/>
    </source>
</evidence>
<dbReference type="GO" id="GO:0000993">
    <property type="term" value="F:RNA polymerase II complex binding"/>
    <property type="evidence" value="ECO:0007669"/>
    <property type="project" value="TreeGrafter"/>
</dbReference>
<dbReference type="GO" id="GO:0016593">
    <property type="term" value="C:Cdc73/Paf1 complex"/>
    <property type="evidence" value="ECO:0007669"/>
    <property type="project" value="TreeGrafter"/>
</dbReference>
<feature type="compositionally biased region" description="Acidic residues" evidence="5">
    <location>
        <begin position="1036"/>
        <end position="1049"/>
    </location>
</feature>
<keyword evidence="7" id="KW-1185">Reference proteome</keyword>
<dbReference type="GeneID" id="54780064"/>
<feature type="coiled-coil region" evidence="4">
    <location>
        <begin position="834"/>
        <end position="861"/>
    </location>
</feature>
<dbReference type="PANTHER" id="PTHR14027">
    <property type="entry name" value="RNA POLYMERASE-ASSOCIATED PROTEIN CTR9"/>
    <property type="match status" value="1"/>
</dbReference>
<reference evidence="6 7" key="1">
    <citation type="submission" date="2019-07" db="EMBL/GenBank/DDBJ databases">
        <title>Genome assembly of two rare yeast pathogens: Diutina rugosa and Trichomonascus ciferrii.</title>
        <authorList>
            <person name="Mixao V."/>
            <person name="Saus E."/>
            <person name="Hansen A."/>
            <person name="Lass-Flor C."/>
            <person name="Gabaldon T."/>
        </authorList>
    </citation>
    <scope>NUCLEOTIDE SEQUENCE [LARGE SCALE GENOMIC DNA]</scope>
    <source>
        <strain evidence="6 7">CBS 613</strain>
    </source>
</reference>
<dbReference type="Pfam" id="PF13432">
    <property type="entry name" value="TPR_16"/>
    <property type="match status" value="2"/>
</dbReference>
<gene>
    <name evidence="6" type="ORF">DIURU_001411</name>
</gene>
<dbReference type="SUPFAM" id="SSF48452">
    <property type="entry name" value="TPR-like"/>
    <property type="match status" value="3"/>
</dbReference>
<dbReference type="VEuPathDB" id="FungiDB:DIURU_001411"/>
<feature type="repeat" description="TPR" evidence="3">
    <location>
        <begin position="732"/>
        <end position="765"/>
    </location>
</feature>
<dbReference type="InterPro" id="IPR011990">
    <property type="entry name" value="TPR-like_helical_dom_sf"/>
</dbReference>
<dbReference type="SMART" id="SM00028">
    <property type="entry name" value="TPR"/>
    <property type="match status" value="9"/>
</dbReference>
<comment type="caution">
    <text evidence="6">The sequence shown here is derived from an EMBL/GenBank/DDBJ whole genome shotgun (WGS) entry which is preliminary data.</text>
</comment>
<evidence type="ECO:0000256" key="2">
    <source>
        <dbReference type="ARBA" id="ARBA00022803"/>
    </source>
</evidence>
<evidence type="ECO:0000313" key="7">
    <source>
        <dbReference type="Proteomes" id="UP000449547"/>
    </source>
</evidence>
<evidence type="ECO:0000256" key="3">
    <source>
        <dbReference type="PROSITE-ProRule" id="PRU00339"/>
    </source>
</evidence>
<evidence type="ECO:0000313" key="6">
    <source>
        <dbReference type="EMBL" id="KAA8905608.1"/>
    </source>
</evidence>
<dbReference type="OrthoDB" id="343875at2759"/>
<proteinExistence type="predicted"/>
<feature type="region of interest" description="Disordered" evidence="5">
    <location>
        <begin position="917"/>
        <end position="948"/>
    </location>
</feature>
<feature type="repeat" description="TPR" evidence="3">
    <location>
        <begin position="138"/>
        <end position="171"/>
    </location>
</feature>
<feature type="repeat" description="TPR" evidence="3">
    <location>
        <begin position="207"/>
        <end position="240"/>
    </location>
</feature>
<dbReference type="InterPro" id="IPR019734">
    <property type="entry name" value="TPR_rpt"/>
</dbReference>
<dbReference type="PROSITE" id="PS50005">
    <property type="entry name" value="TPR"/>
    <property type="match status" value="3"/>
</dbReference>
<dbReference type="InterPro" id="IPR031101">
    <property type="entry name" value="Ctr9"/>
</dbReference>
<keyword evidence="1" id="KW-0677">Repeat</keyword>
<feature type="compositionally biased region" description="Acidic residues" evidence="5">
    <location>
        <begin position="1005"/>
        <end position="1020"/>
    </location>
</feature>
<sequence length="1049" mass="118116">MSAADLSFYTRDDEKKGQSLDVPIKDGNIVTINLVDELADDPSELTGFLSSENSARKHWLAIASAYCANHKLTEAKQVVDEAAQQPAFSDDDRAAIDIYRGWLELKFAEHAVGKARFDHYNEAQAVFDHLPREVQAKAPATLLQAQIYLGRDRLDDARPLYDQVLKRDPSNCIALMGKAHIAMAKQNYQIALKLLQQVLMIKPTMRPDPRVAIGVCFWLLNDHKMAVKSWERSVKLYPDDSHRARVLLELSKLNDTFTKSVTDEDFIKNYTESITNFGELQTANDYVPALVLASYFFSKRDFDTVRNVVLQIGEKIIGEPLGDSDSARFRAAKTSKFESVVLSQCALWLARCEFAEGNFTSAQKHFGESIKLNDNLQAKLGLGSAQLNRGSVEDAIMTYESILKTNSKCLEVVYLLGVLYSQSKSKRKHELAVQSLERYVRLASSADFKEPVMVNAFLVLAQLYESKDIGQSLKYLQRAIETQAKIERDVPVEVYNNIGVYHFLRKNFDEATKVFASALDKTTGPFTSEDGDVLADLPGDLEVTIKFNRARSLEVSDQAAAIEVYKQLEQECSHYVSSKLRLLFLDCIATHSKSYAEIKTELDELLAANASDLEIRSFYGWFAKNFGKKVGLKADADNAFHRDTLVTYESHDCYALISLANIYCIMARDAKSDDSKRRNYYSRAAELYIKVLSIDPKDVYAAQGLAITYIENKETSKGLDVLSKIRDSLNDITVYLNLGHALLEAKNFAKAIENYEVALGRFTDGKDTKILSFLGRAWYLRGQQEKHLPFLKRAKEYTEKALANVGESGSASIQFNLAFVDFQIAEFITKQPANQCDVEEIEQAMRDLEQAIEQLRQLAGQDDDHHVPYPKADLAARANLGSTALLPRLQTCLDETKSSIEAMTSRIEEAKRIREEEAARKRKEEEEQAALAKQKEEERARERAKELDQSHIWAEEFRAANVDVVPSDNDDDGDAADAKPEKQKKTKGTKRKANGGRRKKKVLSDDEESSAQDTDPEADEPESKKRKTLSNARVEDSDEDLGDIDNDLF</sequence>
<dbReference type="Proteomes" id="UP000449547">
    <property type="component" value="Unassembled WGS sequence"/>
</dbReference>
<evidence type="ECO:0000256" key="5">
    <source>
        <dbReference type="SAM" id="MobiDB-lite"/>
    </source>
</evidence>
<dbReference type="EMBL" id="SWFT01000044">
    <property type="protein sequence ID" value="KAA8905608.1"/>
    <property type="molecule type" value="Genomic_DNA"/>
</dbReference>
<keyword evidence="4" id="KW-0175">Coiled coil</keyword>
<evidence type="ECO:0000256" key="1">
    <source>
        <dbReference type="ARBA" id="ARBA00022737"/>
    </source>
</evidence>
<keyword evidence="2 3" id="KW-0802">TPR repeat</keyword>
<dbReference type="Gene3D" id="1.25.40.10">
    <property type="entry name" value="Tetratricopeptide repeat domain"/>
    <property type="match status" value="3"/>
</dbReference>
<feature type="compositionally biased region" description="Basic residues" evidence="5">
    <location>
        <begin position="984"/>
        <end position="1001"/>
    </location>
</feature>
<dbReference type="RefSeq" id="XP_034013768.1">
    <property type="nucleotide sequence ID" value="XM_034153952.1"/>
</dbReference>
<feature type="region of interest" description="Disordered" evidence="5">
    <location>
        <begin position="963"/>
        <end position="1049"/>
    </location>
</feature>